<sequence length="190" mass="21392">MGKSDELPKQTNREIDERKALNIAWATETDKEKEKALKDMEAEESGAVAQESKWTLDKEATKFANELMEAKHEIPSEAYTYVMQQDESAYGKARIALVKIMRLENELFSVVLGQTKEEKVFVHRPTMQQAMDCARKCRQGENGVLMRGPPAIGKSVAIIHASLVEEFDGTKNVVLFSNKVSASLLQFIRV</sequence>
<evidence type="ECO:0000256" key="1">
    <source>
        <dbReference type="SAM" id="MobiDB-lite"/>
    </source>
</evidence>
<reference evidence="2" key="1">
    <citation type="submission" date="2021-01" db="EMBL/GenBank/DDBJ databases">
        <authorList>
            <person name="Corre E."/>
            <person name="Pelletier E."/>
            <person name="Niang G."/>
            <person name="Scheremetjew M."/>
            <person name="Finn R."/>
            <person name="Kale V."/>
            <person name="Holt S."/>
            <person name="Cochrane G."/>
            <person name="Meng A."/>
            <person name="Brown T."/>
            <person name="Cohen L."/>
        </authorList>
    </citation>
    <scope>NUCLEOTIDE SEQUENCE</scope>
    <source>
        <strain evidence="2">CCMP622</strain>
    </source>
</reference>
<protein>
    <submittedName>
        <fullName evidence="2">Uncharacterized protein</fullName>
    </submittedName>
</protein>
<accession>A0A7S2XEZ7</accession>
<evidence type="ECO:0000313" key="2">
    <source>
        <dbReference type="EMBL" id="CAD9773831.1"/>
    </source>
</evidence>
<gene>
    <name evidence="2" type="ORF">LSP00402_LOCUS17823</name>
</gene>
<proteinExistence type="predicted"/>
<dbReference type="AlphaFoldDB" id="A0A7S2XEZ7"/>
<feature type="region of interest" description="Disordered" evidence="1">
    <location>
        <begin position="30"/>
        <end position="51"/>
    </location>
</feature>
<organism evidence="2">
    <name type="scientific">Lotharella oceanica</name>
    <dbReference type="NCBI Taxonomy" id="641309"/>
    <lineage>
        <taxon>Eukaryota</taxon>
        <taxon>Sar</taxon>
        <taxon>Rhizaria</taxon>
        <taxon>Cercozoa</taxon>
        <taxon>Chlorarachniophyceae</taxon>
        <taxon>Lotharella</taxon>
    </lineage>
</organism>
<feature type="compositionally biased region" description="Basic and acidic residues" evidence="1">
    <location>
        <begin position="30"/>
        <end position="40"/>
    </location>
</feature>
<name>A0A7S2XEZ7_9EUKA</name>
<dbReference type="EMBL" id="HBHP01028847">
    <property type="protein sequence ID" value="CAD9773831.1"/>
    <property type="molecule type" value="Transcribed_RNA"/>
</dbReference>